<evidence type="ECO:0000313" key="1">
    <source>
        <dbReference type="EMBL" id="CAK8696271.1"/>
    </source>
</evidence>
<accession>A0ABP0GZ87</accession>
<dbReference type="Proteomes" id="UP001642483">
    <property type="component" value="Unassembled WGS sequence"/>
</dbReference>
<keyword evidence="2" id="KW-1185">Reference proteome</keyword>
<proteinExistence type="predicted"/>
<dbReference type="EMBL" id="CAWYQH010000152">
    <property type="protein sequence ID" value="CAK8696271.1"/>
    <property type="molecule type" value="Genomic_DNA"/>
</dbReference>
<organism evidence="1 2">
    <name type="scientific">Clavelina lepadiformis</name>
    <name type="common">Light-bulb sea squirt</name>
    <name type="synonym">Ascidia lepadiformis</name>
    <dbReference type="NCBI Taxonomy" id="159417"/>
    <lineage>
        <taxon>Eukaryota</taxon>
        <taxon>Metazoa</taxon>
        <taxon>Chordata</taxon>
        <taxon>Tunicata</taxon>
        <taxon>Ascidiacea</taxon>
        <taxon>Aplousobranchia</taxon>
        <taxon>Clavelinidae</taxon>
        <taxon>Clavelina</taxon>
    </lineage>
</organism>
<dbReference type="PANTHER" id="PTHR46114:SF1">
    <property type="entry name" value="ZAD DOMAIN-CONTAINING PROTEIN"/>
    <property type="match status" value="1"/>
</dbReference>
<gene>
    <name evidence="1" type="ORF">CVLEPA_LOCUS29441</name>
</gene>
<comment type="caution">
    <text evidence="1">The sequence shown here is derived from an EMBL/GenBank/DDBJ whole genome shotgun (WGS) entry which is preliminary data.</text>
</comment>
<protein>
    <submittedName>
        <fullName evidence="1">Uncharacterized protein</fullName>
    </submittedName>
</protein>
<evidence type="ECO:0000313" key="2">
    <source>
        <dbReference type="Proteomes" id="UP001642483"/>
    </source>
</evidence>
<reference evidence="1 2" key="1">
    <citation type="submission" date="2024-02" db="EMBL/GenBank/DDBJ databases">
        <authorList>
            <person name="Daric V."/>
            <person name="Darras S."/>
        </authorList>
    </citation>
    <scope>NUCLEOTIDE SEQUENCE [LARGE SCALE GENOMIC DNA]</scope>
</reference>
<dbReference type="PANTHER" id="PTHR46114">
    <property type="entry name" value="APPLE DOMAIN-CONTAINING PROTEIN"/>
    <property type="match status" value="1"/>
</dbReference>
<name>A0ABP0GZ87_CLALP</name>
<sequence>MLKFKNLEEKMNETKIEAWHAFRGVVDGFLGNKRDRNYKELVEKLIKSYQNMGCRMSVKLHFLCSHLDCFQENLGDFSEEHGERFHQDIEPMEKRYKGRWDSAMMEDYIWSLVRQDRSGHKRKARSKVHF</sequence>